<dbReference type="Proteomes" id="UP000474024">
    <property type="component" value="Unassembled WGS sequence"/>
</dbReference>
<dbReference type="InterPro" id="IPR037522">
    <property type="entry name" value="HD_GYP_dom"/>
</dbReference>
<evidence type="ECO:0000259" key="1">
    <source>
        <dbReference type="PROSITE" id="PS51832"/>
    </source>
</evidence>
<dbReference type="SMART" id="SM00471">
    <property type="entry name" value="HDc"/>
    <property type="match status" value="1"/>
</dbReference>
<dbReference type="PANTHER" id="PTHR43155:SF2">
    <property type="entry name" value="CYCLIC DI-GMP PHOSPHODIESTERASE PA4108"/>
    <property type="match status" value="1"/>
</dbReference>
<evidence type="ECO:0000313" key="3">
    <source>
        <dbReference type="Proteomes" id="UP000474024"/>
    </source>
</evidence>
<keyword evidence="3" id="KW-1185">Reference proteome</keyword>
<accession>A0A6L5YQ14</accession>
<dbReference type="PANTHER" id="PTHR43155">
    <property type="entry name" value="CYCLIC DI-GMP PHOSPHODIESTERASE PA4108-RELATED"/>
    <property type="match status" value="1"/>
</dbReference>
<feature type="domain" description="HD-GYP" evidence="1">
    <location>
        <begin position="127"/>
        <end position="322"/>
    </location>
</feature>
<dbReference type="AlphaFoldDB" id="A0A6L5YQ14"/>
<protein>
    <submittedName>
        <fullName evidence="2">HD-GYP domain-containing protein</fullName>
    </submittedName>
</protein>
<dbReference type="NCBIfam" id="TIGR00277">
    <property type="entry name" value="HDIG"/>
    <property type="match status" value="1"/>
</dbReference>
<gene>
    <name evidence="2" type="ORF">FYJ75_05905</name>
</gene>
<dbReference type="Gene3D" id="1.10.3210.10">
    <property type="entry name" value="Hypothetical protein af1432"/>
    <property type="match status" value="1"/>
</dbReference>
<dbReference type="CDD" id="cd00077">
    <property type="entry name" value="HDc"/>
    <property type="match status" value="1"/>
</dbReference>
<dbReference type="InterPro" id="IPR006675">
    <property type="entry name" value="HDIG_dom"/>
</dbReference>
<organism evidence="2 3">
    <name type="scientific">Roseburia porci</name>
    <dbReference type="NCBI Taxonomy" id="2605790"/>
    <lineage>
        <taxon>Bacteria</taxon>
        <taxon>Bacillati</taxon>
        <taxon>Bacillota</taxon>
        <taxon>Clostridia</taxon>
        <taxon>Lachnospirales</taxon>
        <taxon>Lachnospiraceae</taxon>
        <taxon>Roseburia</taxon>
    </lineage>
</organism>
<comment type="caution">
    <text evidence="2">The sequence shown here is derived from an EMBL/GenBank/DDBJ whole genome shotgun (WGS) entry which is preliminary data.</text>
</comment>
<name>A0A6L5YQ14_9FIRM</name>
<reference evidence="2 3" key="1">
    <citation type="submission" date="2019-08" db="EMBL/GenBank/DDBJ databases">
        <title>In-depth cultivation of the pig gut microbiome towards novel bacterial diversity and tailored functional studies.</title>
        <authorList>
            <person name="Wylensek D."/>
            <person name="Hitch T.C.A."/>
            <person name="Clavel T."/>
        </authorList>
    </citation>
    <scope>NUCLEOTIDE SEQUENCE [LARGE SCALE GENOMIC DNA]</scope>
    <source>
        <strain evidence="2 3">MUC/MUC-530-WT-4D</strain>
    </source>
</reference>
<dbReference type="RefSeq" id="WP_154429541.1">
    <property type="nucleotide sequence ID" value="NZ_VUNI01000007.1"/>
</dbReference>
<dbReference type="PROSITE" id="PS51832">
    <property type="entry name" value="HD_GYP"/>
    <property type="match status" value="1"/>
</dbReference>
<proteinExistence type="predicted"/>
<dbReference type="EMBL" id="VUNI01000007">
    <property type="protein sequence ID" value="MST74574.1"/>
    <property type="molecule type" value="Genomic_DNA"/>
</dbReference>
<dbReference type="SUPFAM" id="SSF109604">
    <property type="entry name" value="HD-domain/PDEase-like"/>
    <property type="match status" value="1"/>
</dbReference>
<dbReference type="Pfam" id="PF13487">
    <property type="entry name" value="HD_5"/>
    <property type="match status" value="1"/>
</dbReference>
<dbReference type="InterPro" id="IPR003607">
    <property type="entry name" value="HD/PDEase_dom"/>
</dbReference>
<sequence length="363" mass="41570">MPDISTQNLKVGMVVAEHIYSPKGQLILPQDSILSRQMISRLKYYQIPSIPIHEGDLPEKAKELIELKNEVRQDYIDRLFNSPVYRKFVKHYHLQVRMVETSINDLIIKNVPLNSTELIRETIELFDDNPTAFSIFGMLHNMQELDDSTSAHCVNVSVICRLMGTWFQMNTEDLDALTLSGLLHDIGKAKIPEDILLKPSKLSKQEYEFIKLHPQFGYDILKDQDIDPRVKKAVLLHHERCDGSGYPLGLHGDEIDDFASIVAIADVYDAMTSDRCYRNGLCPFDVIAAFEDEGVNRYNPKFILPFLKRIANSYVNSKVLLNDHTIARIIFITEQPTRPMLQTESGEIIDLTKHPDLYIEAIV</sequence>
<evidence type="ECO:0000313" key="2">
    <source>
        <dbReference type="EMBL" id="MST74574.1"/>
    </source>
</evidence>